<feature type="transmembrane region" description="Helical" evidence="7">
    <location>
        <begin position="260"/>
        <end position="282"/>
    </location>
</feature>
<evidence type="ECO:0000259" key="8">
    <source>
        <dbReference type="Pfam" id="PF01773"/>
    </source>
</evidence>
<dbReference type="Proteomes" id="UP000216001">
    <property type="component" value="Unassembled WGS sequence"/>
</dbReference>
<dbReference type="STRING" id="587.RB151_006310"/>
<evidence type="ECO:0000256" key="5">
    <source>
        <dbReference type="ARBA" id="ARBA00022989"/>
    </source>
</evidence>
<reference evidence="12 13" key="1">
    <citation type="submission" date="2017-07" db="EMBL/GenBank/DDBJ databases">
        <title>blaIMP-27 on transferable plasmids in Proteus mirabilis and Providencia rettgeri.</title>
        <authorList>
            <person name="Potter R."/>
        </authorList>
    </citation>
    <scope>NUCLEOTIDE SEQUENCE [LARGE SCALE GENOMIC DNA]</scope>
    <source>
        <strain evidence="12 13">PR1</strain>
    </source>
</reference>
<dbReference type="InterPro" id="IPR011642">
    <property type="entry name" value="Gate_dom"/>
</dbReference>
<dbReference type="InterPro" id="IPR002668">
    <property type="entry name" value="CNT_N_dom"/>
</dbReference>
<dbReference type="Pfam" id="PF07662">
    <property type="entry name" value="Nucleos_tra2_C"/>
    <property type="match status" value="1"/>
</dbReference>
<dbReference type="InterPro" id="IPR011657">
    <property type="entry name" value="CNT_C_dom"/>
</dbReference>
<dbReference type="PANTHER" id="PTHR10590:SF4">
    <property type="entry name" value="SOLUTE CARRIER FAMILY 28 MEMBER 3"/>
    <property type="match status" value="1"/>
</dbReference>
<evidence type="ECO:0000259" key="10">
    <source>
        <dbReference type="Pfam" id="PF07670"/>
    </source>
</evidence>
<dbReference type="InterPro" id="IPR008276">
    <property type="entry name" value="C_nuclsd_transpt"/>
</dbReference>
<keyword evidence="7" id="KW-0813">Transport</keyword>
<feature type="domain" description="Concentrative nucleoside transporter N-terminal" evidence="8">
    <location>
        <begin position="8"/>
        <end position="81"/>
    </location>
</feature>
<dbReference type="GO" id="GO:0015293">
    <property type="term" value="F:symporter activity"/>
    <property type="evidence" value="ECO:0007669"/>
    <property type="project" value="TreeGrafter"/>
</dbReference>
<organism evidence="12 13">
    <name type="scientific">Providencia rettgeri</name>
    <dbReference type="NCBI Taxonomy" id="587"/>
    <lineage>
        <taxon>Bacteria</taxon>
        <taxon>Pseudomonadati</taxon>
        <taxon>Pseudomonadota</taxon>
        <taxon>Gammaproteobacteria</taxon>
        <taxon>Enterobacterales</taxon>
        <taxon>Morganellaceae</taxon>
        <taxon>Providencia</taxon>
    </lineage>
</organism>
<evidence type="ECO:0000256" key="3">
    <source>
        <dbReference type="ARBA" id="ARBA00022475"/>
    </source>
</evidence>
<feature type="domain" description="Nucleoside transporter/FeoB GTPase Gate" evidence="10">
    <location>
        <begin position="98"/>
        <end position="196"/>
    </location>
</feature>
<feature type="transmembrane region" description="Helical" evidence="7">
    <location>
        <begin position="34"/>
        <end position="51"/>
    </location>
</feature>
<comment type="subcellular location">
    <subcellularLocation>
        <location evidence="1">Cell membrane</location>
        <topology evidence="1">Multi-pass membrane protein</topology>
    </subcellularLocation>
</comment>
<dbReference type="GO" id="GO:0005886">
    <property type="term" value="C:plasma membrane"/>
    <property type="evidence" value="ECO:0007669"/>
    <property type="project" value="UniProtKB-SubCell"/>
</dbReference>
<evidence type="ECO:0000256" key="6">
    <source>
        <dbReference type="ARBA" id="ARBA00023136"/>
    </source>
</evidence>
<feature type="transmembrane region" description="Helical" evidence="7">
    <location>
        <begin position="173"/>
        <end position="195"/>
    </location>
</feature>
<dbReference type="Pfam" id="PF07670">
    <property type="entry name" value="Gate"/>
    <property type="match status" value="1"/>
</dbReference>
<evidence type="ECO:0000256" key="4">
    <source>
        <dbReference type="ARBA" id="ARBA00022692"/>
    </source>
</evidence>
<evidence type="ECO:0000256" key="2">
    <source>
        <dbReference type="ARBA" id="ARBA00009033"/>
    </source>
</evidence>
<evidence type="ECO:0000313" key="11">
    <source>
        <dbReference type="EMBL" id="CAB5684784.1"/>
    </source>
</evidence>
<accession>A0A264VN23</accession>
<evidence type="ECO:0000256" key="1">
    <source>
        <dbReference type="ARBA" id="ARBA00004651"/>
    </source>
</evidence>
<evidence type="ECO:0000313" key="13">
    <source>
        <dbReference type="Proteomes" id="UP000216001"/>
    </source>
</evidence>
<evidence type="ECO:0000259" key="9">
    <source>
        <dbReference type="Pfam" id="PF07662"/>
    </source>
</evidence>
<feature type="transmembrane region" description="Helical" evidence="7">
    <location>
        <begin position="6"/>
        <end position="22"/>
    </location>
</feature>
<name>A0A264VN23_PRORE</name>
<sequence length="431" mass="44951">MQLIMSIIGMAVLIAIAILFSSNRRAIRLRTVGGAFLIQLAIGAFVLYVPAGRSVLQGMSDAVSKVIGYGQDGMSFIFGGLVSDKMFELFGGGGFIFAFRVLPIIVFFSSLIAVLYYLGIMQLVIKVLGGGLQKILGTSRTESLSATANIFVGQTEAPLVVRPYIATMTTSELFAIMCGGLASVAGSVLAGYAQMGVPMEYLIAASFMAAPGGLLFAKLMVPETEDVKDRVDATDLVAEDERPANIIDAAASGASSGMQLALNVGAMLLAFIALIALINGILGGIGGWFDYPQLSLELLLGWLFAPIAYLIGVPWSEATIAGSFIGQKVVVNEFVAFMNFGEYMKADAEVLAAGKQVLSDHTKAIISFALCGFANLSSVAILLGGLGGMAPNRRGDVARLGMKAVMAGTLSNLMSATIAGFFLTLGAAAVI</sequence>
<evidence type="ECO:0000313" key="12">
    <source>
        <dbReference type="EMBL" id="OZS72756.1"/>
    </source>
</evidence>
<dbReference type="AlphaFoldDB" id="A0A264VN23"/>
<proteinExistence type="inferred from homology"/>
<keyword evidence="5 7" id="KW-1133">Transmembrane helix</keyword>
<feature type="transmembrane region" description="Helical" evidence="7">
    <location>
        <begin position="294"/>
        <end position="315"/>
    </location>
</feature>
<feature type="domain" description="Concentrative nucleoside transporter C-terminal" evidence="9">
    <location>
        <begin position="201"/>
        <end position="420"/>
    </location>
</feature>
<dbReference type="InterPro" id="IPR018270">
    <property type="entry name" value="C_nuclsd_transpt_met_bac"/>
</dbReference>
<keyword evidence="4 7" id="KW-0812">Transmembrane</keyword>
<evidence type="ECO:0000256" key="7">
    <source>
        <dbReference type="RuleBase" id="RU362018"/>
    </source>
</evidence>
<dbReference type="PANTHER" id="PTHR10590">
    <property type="entry name" value="SODIUM/NUCLEOSIDE COTRANSPORTER"/>
    <property type="match status" value="1"/>
</dbReference>
<reference evidence="11" key="2">
    <citation type="submission" date="2020-05" db="EMBL/GenBank/DDBJ databases">
        <authorList>
            <person name="Delgado-Blas J."/>
        </authorList>
    </citation>
    <scope>NUCLEOTIDE SEQUENCE</scope>
    <source>
        <strain evidence="11">BB1453</strain>
    </source>
</reference>
<feature type="transmembrane region" description="Helical" evidence="7">
    <location>
        <begin position="410"/>
        <end position="430"/>
    </location>
</feature>
<dbReference type="GO" id="GO:0005337">
    <property type="term" value="F:nucleoside transmembrane transporter activity"/>
    <property type="evidence" value="ECO:0007669"/>
    <property type="project" value="InterPro"/>
</dbReference>
<comment type="caution">
    <text evidence="12">The sequence shown here is derived from an EMBL/GenBank/DDBJ whole genome shotgun (WGS) entry which is preliminary data.</text>
</comment>
<dbReference type="Proteomes" id="UP000834611">
    <property type="component" value="Unassembled WGS sequence"/>
</dbReference>
<dbReference type="NCBIfam" id="TIGR00804">
    <property type="entry name" value="nupC"/>
    <property type="match status" value="1"/>
</dbReference>
<comment type="similarity">
    <text evidence="2 7">Belongs to the concentrative nucleoside transporter (CNT) (TC 2.A.41) family.</text>
</comment>
<gene>
    <name evidence="11" type="primary">nupX</name>
    <name evidence="12" type="ORF">CHI95_20305</name>
    <name evidence="11" type="ORF">GHA_01498</name>
</gene>
<dbReference type="EMBL" id="CAHPSF010000003">
    <property type="protein sequence ID" value="CAB5684784.1"/>
    <property type="molecule type" value="Genomic_DNA"/>
</dbReference>
<protein>
    <recommendedName>
        <fullName evidence="7">Nucleoside permease</fullName>
    </recommendedName>
</protein>
<keyword evidence="6 7" id="KW-0472">Membrane</keyword>
<feature type="transmembrane region" description="Helical" evidence="7">
    <location>
        <begin position="95"/>
        <end position="118"/>
    </location>
</feature>
<keyword evidence="3" id="KW-1003">Cell membrane</keyword>
<dbReference type="Pfam" id="PF01773">
    <property type="entry name" value="Nucleos_tra2_N"/>
    <property type="match status" value="1"/>
</dbReference>
<dbReference type="EMBL" id="NOWC01000031">
    <property type="protein sequence ID" value="OZS72756.1"/>
    <property type="molecule type" value="Genomic_DNA"/>
</dbReference>
<feature type="transmembrane region" description="Helical" evidence="7">
    <location>
        <begin position="365"/>
        <end position="390"/>
    </location>
</feature>